<dbReference type="InterPro" id="IPR002145">
    <property type="entry name" value="CopG"/>
</dbReference>
<dbReference type="RefSeq" id="WP_377938309.1">
    <property type="nucleotide sequence ID" value="NZ_JBHTHQ010000012.1"/>
</dbReference>
<feature type="domain" description="Ribbon-helix-helix protein CopG" evidence="1">
    <location>
        <begin position="2"/>
        <end position="28"/>
    </location>
</feature>
<gene>
    <name evidence="2" type="ORF">ACFQY8_02315</name>
</gene>
<proteinExistence type="predicted"/>
<dbReference type="Proteomes" id="UP001597036">
    <property type="component" value="Unassembled WGS sequence"/>
</dbReference>
<dbReference type="InterPro" id="IPR013321">
    <property type="entry name" value="Arc_rbn_hlx_hlx"/>
</dbReference>
<accession>A0ABW2Y542</accession>
<sequence>MPRSLVKTLDEHAKRYHVSRSEYIRRKLAYA</sequence>
<comment type="caution">
    <text evidence="2">The sequence shown here is derived from an EMBL/GenBank/DDBJ whole genome shotgun (WGS) entry which is preliminary data.</text>
</comment>
<evidence type="ECO:0000259" key="1">
    <source>
        <dbReference type="Pfam" id="PF01402"/>
    </source>
</evidence>
<name>A0ABW2Y542_9BIFI</name>
<protein>
    <submittedName>
        <fullName evidence="2">Ribbon-helix-helix protein, CopG family</fullName>
    </submittedName>
</protein>
<evidence type="ECO:0000313" key="3">
    <source>
        <dbReference type="Proteomes" id="UP001597036"/>
    </source>
</evidence>
<reference evidence="3" key="1">
    <citation type="journal article" date="2019" name="Int. J. Syst. Evol. Microbiol.">
        <title>The Global Catalogue of Microorganisms (GCM) 10K type strain sequencing project: providing services to taxonomists for standard genome sequencing and annotation.</title>
        <authorList>
            <consortium name="The Broad Institute Genomics Platform"/>
            <consortium name="The Broad Institute Genome Sequencing Center for Infectious Disease"/>
            <person name="Wu L."/>
            <person name="Ma J."/>
        </authorList>
    </citation>
    <scope>NUCLEOTIDE SEQUENCE [LARGE SCALE GENOMIC DNA]</scope>
    <source>
        <strain evidence="3">CCM 8604</strain>
    </source>
</reference>
<dbReference type="Gene3D" id="1.10.1220.10">
    <property type="entry name" value="Met repressor-like"/>
    <property type="match status" value="1"/>
</dbReference>
<evidence type="ECO:0000313" key="2">
    <source>
        <dbReference type="EMBL" id="MFD0704584.1"/>
    </source>
</evidence>
<organism evidence="2 3">
    <name type="scientific">Alloscardovia venturai</name>
    <dbReference type="NCBI Taxonomy" id="1769421"/>
    <lineage>
        <taxon>Bacteria</taxon>
        <taxon>Bacillati</taxon>
        <taxon>Actinomycetota</taxon>
        <taxon>Actinomycetes</taxon>
        <taxon>Bifidobacteriales</taxon>
        <taxon>Bifidobacteriaceae</taxon>
        <taxon>Alloscardovia</taxon>
    </lineage>
</organism>
<dbReference type="EMBL" id="JBHTHQ010000012">
    <property type="protein sequence ID" value="MFD0704584.1"/>
    <property type="molecule type" value="Genomic_DNA"/>
</dbReference>
<keyword evidence="3" id="KW-1185">Reference proteome</keyword>
<dbReference type="Pfam" id="PF01402">
    <property type="entry name" value="RHH_1"/>
    <property type="match status" value="1"/>
</dbReference>